<dbReference type="InterPro" id="IPR011993">
    <property type="entry name" value="PH-like_dom_sf"/>
</dbReference>
<proteinExistence type="inferred from homology"/>
<feature type="region of interest" description="Disordered" evidence="2">
    <location>
        <begin position="1"/>
        <end position="129"/>
    </location>
</feature>
<evidence type="ECO:0000313" key="5">
    <source>
        <dbReference type="Proteomes" id="UP000238479"/>
    </source>
</evidence>
<sequence>MNNSNQESQPQPPMYPSIPPPLTAHEANPFLQSHPEDINPFSQTTSPPEAPKPQTPSITADHLEKWQPAPHDHDDHHHHQDIPSSSSEQVPVAAPPPTFDSEDLKAKAAAEAEPEKWGTHVMGHPAVPTCHPDNKKAALWGVAADSTEKAQSFHYPYLQYQPIDHNNKASSSSNPTQSMLNVFNSWSHKAESMANNIWHNLKTGTSVSGAAWAKMNLQAKALTGGGFEAIYKQTFATYPNEKLLKSFACYLSTSTGPVAGTLYLSNIHTAFCSDRPLSFTAPSGQVTWSYYKVMVPLANVATINPVVMRENPTEKYLQIVTIDGHDFWFMGFVNYEKASKHLTQSISTFVASGFAVQPPPYEKHAGAEHDHDHDHKKGGDK</sequence>
<feature type="region of interest" description="Disordered" evidence="2">
    <location>
        <begin position="361"/>
        <end position="381"/>
    </location>
</feature>
<dbReference type="Gene3D" id="2.30.29.30">
    <property type="entry name" value="Pleckstrin-homology domain (PH domain)/Phosphotyrosine-binding domain (PTB)"/>
    <property type="match status" value="1"/>
</dbReference>
<feature type="compositionally biased region" description="Basic and acidic residues" evidence="2">
    <location>
        <begin position="102"/>
        <end position="118"/>
    </location>
</feature>
<dbReference type="SMART" id="SM00568">
    <property type="entry name" value="GRAM"/>
    <property type="match status" value="1"/>
</dbReference>
<feature type="domain" description="GRAM" evidence="3">
    <location>
        <begin position="229"/>
        <end position="307"/>
    </location>
</feature>
<gene>
    <name evidence="4" type="ORF">RchiOBHm_Chr2g0176291</name>
</gene>
<dbReference type="OrthoDB" id="732558at2759"/>
<evidence type="ECO:0000256" key="1">
    <source>
        <dbReference type="ARBA" id="ARBA00009414"/>
    </source>
</evidence>
<reference evidence="4 5" key="1">
    <citation type="journal article" date="2018" name="Nat. Genet.">
        <title>The Rosa genome provides new insights in the design of modern roses.</title>
        <authorList>
            <person name="Bendahmane M."/>
        </authorList>
    </citation>
    <scope>NUCLEOTIDE SEQUENCE [LARGE SCALE GENOMIC DNA]</scope>
    <source>
        <strain evidence="5">cv. Old Blush</strain>
    </source>
</reference>
<dbReference type="PANTHER" id="PTHR31969">
    <property type="entry name" value="GEM-LIKE PROTEIN 2"/>
    <property type="match status" value="1"/>
</dbReference>
<name>A0A2P6S6L7_ROSCH</name>
<accession>A0A2P6S6L7</accession>
<dbReference type="CDD" id="cd13222">
    <property type="entry name" value="PH-GRAM_GEM"/>
    <property type="match status" value="1"/>
</dbReference>
<dbReference type="InterPro" id="IPR004182">
    <property type="entry name" value="GRAM"/>
</dbReference>
<dbReference type="Pfam" id="PF02893">
    <property type="entry name" value="GRAM"/>
    <property type="match status" value="1"/>
</dbReference>
<dbReference type="AlphaFoldDB" id="A0A2P6S6L7"/>
<comment type="similarity">
    <text evidence="1">Belongs to the GEM family.</text>
</comment>
<evidence type="ECO:0000259" key="3">
    <source>
        <dbReference type="SMART" id="SM00568"/>
    </source>
</evidence>
<dbReference type="STRING" id="74649.A0A2P6S6L7"/>
<feature type="compositionally biased region" description="Basic and acidic residues" evidence="2">
    <location>
        <begin position="61"/>
        <end position="81"/>
    </location>
</feature>
<dbReference type="InterPro" id="IPR037848">
    <property type="entry name" value="GEM-like"/>
</dbReference>
<dbReference type="EMBL" id="PDCK01000040">
    <property type="protein sequence ID" value="PRQ54331.1"/>
    <property type="molecule type" value="Genomic_DNA"/>
</dbReference>
<dbReference type="OMA" id="PFHEEES"/>
<feature type="compositionally biased region" description="Pro residues" evidence="2">
    <location>
        <begin position="10"/>
        <end position="22"/>
    </location>
</feature>
<dbReference type="Proteomes" id="UP000238479">
    <property type="component" value="Chromosome 2"/>
</dbReference>
<evidence type="ECO:0000313" key="4">
    <source>
        <dbReference type="EMBL" id="PRQ54331.1"/>
    </source>
</evidence>
<protein>
    <submittedName>
        <fullName evidence="4">Putative GRAM domain-containing protein</fullName>
    </submittedName>
</protein>
<keyword evidence="5" id="KW-1185">Reference proteome</keyword>
<dbReference type="Gramene" id="PRQ54331">
    <property type="protein sequence ID" value="PRQ54331"/>
    <property type="gene ID" value="RchiOBHm_Chr2g0176291"/>
</dbReference>
<organism evidence="4 5">
    <name type="scientific">Rosa chinensis</name>
    <name type="common">China rose</name>
    <dbReference type="NCBI Taxonomy" id="74649"/>
    <lineage>
        <taxon>Eukaryota</taxon>
        <taxon>Viridiplantae</taxon>
        <taxon>Streptophyta</taxon>
        <taxon>Embryophyta</taxon>
        <taxon>Tracheophyta</taxon>
        <taxon>Spermatophyta</taxon>
        <taxon>Magnoliopsida</taxon>
        <taxon>eudicotyledons</taxon>
        <taxon>Gunneridae</taxon>
        <taxon>Pentapetalae</taxon>
        <taxon>rosids</taxon>
        <taxon>fabids</taxon>
        <taxon>Rosales</taxon>
        <taxon>Rosaceae</taxon>
        <taxon>Rosoideae</taxon>
        <taxon>Rosoideae incertae sedis</taxon>
        <taxon>Rosa</taxon>
    </lineage>
</organism>
<comment type="caution">
    <text evidence="4">The sequence shown here is derived from an EMBL/GenBank/DDBJ whole genome shotgun (WGS) entry which is preliminary data.</text>
</comment>
<evidence type="ECO:0000256" key="2">
    <source>
        <dbReference type="SAM" id="MobiDB-lite"/>
    </source>
</evidence>